<feature type="chain" id="PRO_5043131464" evidence="1">
    <location>
        <begin position="21"/>
        <end position="116"/>
    </location>
</feature>
<keyword evidence="1" id="KW-0732">Signal</keyword>
<evidence type="ECO:0000313" key="4">
    <source>
        <dbReference type="WBParaSite" id="HDID_0000873401-mRNA-1"/>
    </source>
</evidence>
<gene>
    <name evidence="2" type="ORF">HDID_LOCUS8732</name>
</gene>
<protein>
    <submittedName>
        <fullName evidence="2 4">Uncharacterized protein</fullName>
    </submittedName>
</protein>
<evidence type="ECO:0000256" key="1">
    <source>
        <dbReference type="SAM" id="SignalP"/>
    </source>
</evidence>
<dbReference type="EMBL" id="UYSG01011133">
    <property type="protein sequence ID" value="VDL61050.1"/>
    <property type="molecule type" value="Genomic_DNA"/>
</dbReference>
<feature type="signal peptide" evidence="1">
    <location>
        <begin position="1"/>
        <end position="20"/>
    </location>
</feature>
<proteinExistence type="predicted"/>
<reference evidence="4" key="1">
    <citation type="submission" date="2017-02" db="UniProtKB">
        <authorList>
            <consortium name="WormBaseParasite"/>
        </authorList>
    </citation>
    <scope>IDENTIFICATION</scope>
</reference>
<name>A0A0R3STJ5_HYMDI</name>
<dbReference type="WBParaSite" id="HDID_0000873401-mRNA-1">
    <property type="protein sequence ID" value="HDID_0000873401-mRNA-1"/>
    <property type="gene ID" value="HDID_0000873401"/>
</dbReference>
<sequence length="116" mass="11911">MCSVVRDLVVFLLCLVVVMAQVDPEIEPPIMTSVAPDNTSPVASTLIQGTPQKTEVITDSTNTTEAETTTTLSTTTTPAATTVVATETAPTTTSPSSFVVASTLVVPLLSALVLGC</sequence>
<dbReference type="Proteomes" id="UP000274504">
    <property type="component" value="Unassembled WGS sequence"/>
</dbReference>
<dbReference type="AlphaFoldDB" id="A0A0R3STJ5"/>
<evidence type="ECO:0000313" key="3">
    <source>
        <dbReference type="Proteomes" id="UP000274504"/>
    </source>
</evidence>
<evidence type="ECO:0000313" key="2">
    <source>
        <dbReference type="EMBL" id="VDL61050.1"/>
    </source>
</evidence>
<reference evidence="2 3" key="2">
    <citation type="submission" date="2018-11" db="EMBL/GenBank/DDBJ databases">
        <authorList>
            <consortium name="Pathogen Informatics"/>
        </authorList>
    </citation>
    <scope>NUCLEOTIDE SEQUENCE [LARGE SCALE GENOMIC DNA]</scope>
</reference>
<accession>A0A0R3STJ5</accession>
<organism evidence="4">
    <name type="scientific">Hymenolepis diminuta</name>
    <name type="common">Rat tapeworm</name>
    <dbReference type="NCBI Taxonomy" id="6216"/>
    <lineage>
        <taxon>Eukaryota</taxon>
        <taxon>Metazoa</taxon>
        <taxon>Spiralia</taxon>
        <taxon>Lophotrochozoa</taxon>
        <taxon>Platyhelminthes</taxon>
        <taxon>Cestoda</taxon>
        <taxon>Eucestoda</taxon>
        <taxon>Cyclophyllidea</taxon>
        <taxon>Hymenolepididae</taxon>
        <taxon>Hymenolepis</taxon>
    </lineage>
</organism>